<proteinExistence type="predicted"/>
<accession>A0A7R9ZK69</accession>
<dbReference type="EMBL" id="HBEF01000750">
    <property type="protein sequence ID" value="CAD8328387.1"/>
    <property type="molecule type" value="Transcribed_RNA"/>
</dbReference>
<name>A0A7R9ZK69_9STRA</name>
<dbReference type="Pfam" id="PF13911">
    <property type="entry name" value="AhpC-TSA_2"/>
    <property type="match status" value="1"/>
</dbReference>
<evidence type="ECO:0000313" key="1">
    <source>
        <dbReference type="EMBL" id="CAD8328387.1"/>
    </source>
</evidence>
<organism evidence="1">
    <name type="scientific">Craspedostauros australis</name>
    <dbReference type="NCBI Taxonomy" id="1486917"/>
    <lineage>
        <taxon>Eukaryota</taxon>
        <taxon>Sar</taxon>
        <taxon>Stramenopiles</taxon>
        <taxon>Ochrophyta</taxon>
        <taxon>Bacillariophyta</taxon>
        <taxon>Bacillariophyceae</taxon>
        <taxon>Bacillariophycidae</taxon>
        <taxon>Naviculales</taxon>
        <taxon>Naviculaceae</taxon>
        <taxon>Craspedostauros</taxon>
    </lineage>
</organism>
<dbReference type="InterPro" id="IPR032801">
    <property type="entry name" value="PXL2A/B/C"/>
</dbReference>
<sequence length="135" mass="14911">MVSIGLPEKAAILIDHLGLGSRGAEYLFVDPTNKIYDKLYLNRGVKETFFTPSTPYAFLERFLKPGGMNEFGEVMSKWNKAIFIPPKQSQAFLQGGTFVFDQQQTLLAHYDESTGAHSDIDHVIAIAKASSPPSS</sequence>
<reference evidence="1" key="1">
    <citation type="submission" date="2021-01" db="EMBL/GenBank/DDBJ databases">
        <authorList>
            <person name="Corre E."/>
            <person name="Pelletier E."/>
            <person name="Niang G."/>
            <person name="Scheremetjew M."/>
            <person name="Finn R."/>
            <person name="Kale V."/>
            <person name="Holt S."/>
            <person name="Cochrane G."/>
            <person name="Meng A."/>
            <person name="Brown T."/>
            <person name="Cohen L."/>
        </authorList>
    </citation>
    <scope>NUCLEOTIDE SEQUENCE</scope>
    <source>
        <strain evidence="1">CCMP3328</strain>
    </source>
</reference>
<protein>
    <submittedName>
        <fullName evidence="1">Uncharacterized protein</fullName>
    </submittedName>
</protein>
<dbReference type="AlphaFoldDB" id="A0A7R9ZK69"/>
<gene>
    <name evidence="1" type="ORF">CAUS1442_LOCUS484</name>
</gene>